<dbReference type="Pfam" id="PF25236">
    <property type="entry name" value="DUF7851"/>
    <property type="match status" value="1"/>
</dbReference>
<organism evidence="2 3">
    <name type="scientific">Dendrobium thyrsiflorum</name>
    <name type="common">Pinecone-like raceme dendrobium</name>
    <name type="synonym">Orchid</name>
    <dbReference type="NCBI Taxonomy" id="117978"/>
    <lineage>
        <taxon>Eukaryota</taxon>
        <taxon>Viridiplantae</taxon>
        <taxon>Streptophyta</taxon>
        <taxon>Embryophyta</taxon>
        <taxon>Tracheophyta</taxon>
        <taxon>Spermatophyta</taxon>
        <taxon>Magnoliopsida</taxon>
        <taxon>Liliopsida</taxon>
        <taxon>Asparagales</taxon>
        <taxon>Orchidaceae</taxon>
        <taxon>Epidendroideae</taxon>
        <taxon>Malaxideae</taxon>
        <taxon>Dendrobiinae</taxon>
        <taxon>Dendrobium</taxon>
    </lineage>
</organism>
<accession>A0ABD0UXG6</accession>
<comment type="caution">
    <text evidence="2">The sequence shown here is derived from an EMBL/GenBank/DDBJ whole genome shotgun (WGS) entry which is preliminary data.</text>
</comment>
<protein>
    <recommendedName>
        <fullName evidence="1">DUF7851 domain-containing protein</fullName>
    </recommendedName>
</protein>
<dbReference type="EMBL" id="JANQDX010000012">
    <property type="protein sequence ID" value="KAL0915082.1"/>
    <property type="molecule type" value="Genomic_DNA"/>
</dbReference>
<reference evidence="2 3" key="1">
    <citation type="journal article" date="2024" name="Plant Biotechnol. J.">
        <title>Dendrobium thyrsiflorum genome and its molecular insights into genes involved in important horticultural traits.</title>
        <authorList>
            <person name="Chen B."/>
            <person name="Wang J.Y."/>
            <person name="Zheng P.J."/>
            <person name="Li K.L."/>
            <person name="Liang Y.M."/>
            <person name="Chen X.F."/>
            <person name="Zhang C."/>
            <person name="Zhao X."/>
            <person name="He X."/>
            <person name="Zhang G.Q."/>
            <person name="Liu Z.J."/>
            <person name="Xu Q."/>
        </authorList>
    </citation>
    <scope>NUCLEOTIDE SEQUENCE [LARGE SCALE GENOMIC DNA]</scope>
    <source>
        <strain evidence="2">GZMU011</strain>
    </source>
</reference>
<dbReference type="AlphaFoldDB" id="A0ABD0UXG6"/>
<dbReference type="InterPro" id="IPR057173">
    <property type="entry name" value="DUF7851"/>
</dbReference>
<dbReference type="PANTHER" id="PTHR36375:SF1">
    <property type="entry name" value="OS05G0459300 PROTEIN"/>
    <property type="match status" value="1"/>
</dbReference>
<evidence type="ECO:0000313" key="2">
    <source>
        <dbReference type="EMBL" id="KAL0915082.1"/>
    </source>
</evidence>
<evidence type="ECO:0000259" key="1">
    <source>
        <dbReference type="Pfam" id="PF25236"/>
    </source>
</evidence>
<keyword evidence="3" id="KW-1185">Reference proteome</keyword>
<proteinExistence type="predicted"/>
<feature type="domain" description="DUF7851" evidence="1">
    <location>
        <begin position="12"/>
        <end position="203"/>
    </location>
</feature>
<dbReference type="Proteomes" id="UP001552299">
    <property type="component" value="Unassembled WGS sequence"/>
</dbReference>
<gene>
    <name evidence="2" type="ORF">M5K25_015483</name>
</gene>
<name>A0ABD0UXG6_DENTH</name>
<evidence type="ECO:0000313" key="3">
    <source>
        <dbReference type="Proteomes" id="UP001552299"/>
    </source>
</evidence>
<dbReference type="PANTHER" id="PTHR36375">
    <property type="entry name" value="OS05G0459300 PROTEIN"/>
    <property type="match status" value="1"/>
</dbReference>
<sequence length="214" mass="24309">MEEKKKHKLKESNNHHFKPCSDVKGIQFGGQLVLKSFTIRRSSLLELLRLLAIHPPQQNQLEHHSNGLPFPSTIMYLPTSFTILAQNAWHTLTLGLGTKKSKVLLFVFETETMKSAVDRIWPAMFPLGDVNKRLIFGLTGCEMARFKFRKGCLTFYIYAVRRLGAACFPCAGDLRMILDSVIELKDFIDHTAMLALPNQKSITFQPSVDIANWS</sequence>